<dbReference type="Gene3D" id="3.90.640.20">
    <property type="entry name" value="Heat-shock cognate protein, ATPase"/>
    <property type="match status" value="1"/>
</dbReference>
<dbReference type="InterPro" id="IPR037126">
    <property type="entry name" value="PdaC/RsiV-like_sf"/>
</dbReference>
<dbReference type="Pfam" id="PF13739">
    <property type="entry name" value="PdaC"/>
    <property type="match status" value="1"/>
</dbReference>
<sequence length="200" mass="22698">MTVLPAGVITHKIEGKNLLIFYPSIIGPQPFSQQKINADILKNVQDLIHFGGYDGGVQTDMQGTYELKTNERDLLSLTLLNYVYSGGAHGMSFLKGLTYDTQTGKKYKLQDLFKKDSAYIERLSSIIAKQLKEREITLLDPPFKSIRPDQDFYLADKSLVIYFQLYEIAAYAYGFLYFPISIYDLQDITNPDGPLPKLYG</sequence>
<dbReference type="Pfam" id="PF11738">
    <property type="entry name" value="DUF3298"/>
    <property type="match status" value="1"/>
</dbReference>
<dbReference type="InterPro" id="IPR025303">
    <property type="entry name" value="PdaC"/>
</dbReference>
<feature type="domain" description="DUF3298" evidence="1">
    <location>
        <begin position="111"/>
        <end position="181"/>
    </location>
</feature>
<dbReference type="Proteomes" id="UP000441585">
    <property type="component" value="Unassembled WGS sequence"/>
</dbReference>
<gene>
    <name evidence="3" type="ORF">GJU41_20015</name>
</gene>
<organism evidence="3 4">
    <name type="scientific">Metabacillus idriensis</name>
    <dbReference type="NCBI Taxonomy" id="324768"/>
    <lineage>
        <taxon>Bacteria</taxon>
        <taxon>Bacillati</taxon>
        <taxon>Bacillota</taxon>
        <taxon>Bacilli</taxon>
        <taxon>Bacillales</taxon>
        <taxon>Bacillaceae</taxon>
        <taxon>Metabacillus</taxon>
    </lineage>
</organism>
<accession>A0A6I2MD81</accession>
<evidence type="ECO:0000259" key="2">
    <source>
        <dbReference type="Pfam" id="PF13739"/>
    </source>
</evidence>
<evidence type="ECO:0000313" key="3">
    <source>
        <dbReference type="EMBL" id="MRX56250.1"/>
    </source>
</evidence>
<dbReference type="Gene3D" id="3.30.565.40">
    <property type="entry name" value="Fervidobacterium nodosum Rt17-B1 like"/>
    <property type="match status" value="1"/>
</dbReference>
<name>A0A6I2MD81_9BACI</name>
<comment type="caution">
    <text evidence="3">The sequence shown here is derived from an EMBL/GenBank/DDBJ whole genome shotgun (WGS) entry which is preliminary data.</text>
</comment>
<evidence type="ECO:0000259" key="1">
    <source>
        <dbReference type="Pfam" id="PF11738"/>
    </source>
</evidence>
<reference evidence="3 4" key="1">
    <citation type="submission" date="2019-11" db="EMBL/GenBank/DDBJ databases">
        <title>Bacillus idriensis genome.</title>
        <authorList>
            <person name="Konopka E.N."/>
            <person name="Newman J.D."/>
        </authorList>
    </citation>
    <scope>NUCLEOTIDE SEQUENCE [LARGE SCALE GENOMIC DNA]</scope>
    <source>
        <strain evidence="3 4">DSM 19097</strain>
    </source>
</reference>
<dbReference type="EMBL" id="WKKF01000010">
    <property type="protein sequence ID" value="MRX56250.1"/>
    <property type="molecule type" value="Genomic_DNA"/>
</dbReference>
<dbReference type="InterPro" id="IPR021729">
    <property type="entry name" value="DUF3298"/>
</dbReference>
<dbReference type="RefSeq" id="WP_154319367.1">
    <property type="nucleotide sequence ID" value="NZ_CAJGAA010000001.1"/>
</dbReference>
<evidence type="ECO:0000313" key="4">
    <source>
        <dbReference type="Proteomes" id="UP000441585"/>
    </source>
</evidence>
<feature type="domain" description="Deacetylase PdaC" evidence="2">
    <location>
        <begin position="22"/>
        <end position="92"/>
    </location>
</feature>
<keyword evidence="4" id="KW-1185">Reference proteome</keyword>
<dbReference type="AlphaFoldDB" id="A0A6I2MD81"/>
<protein>
    <submittedName>
        <fullName evidence="3">DUF3298 domain-containing protein</fullName>
    </submittedName>
</protein>
<proteinExistence type="predicted"/>